<dbReference type="GO" id="GO:0009082">
    <property type="term" value="P:branched-chain amino acid biosynthetic process"/>
    <property type="evidence" value="ECO:0007669"/>
    <property type="project" value="UniProtKB-KW"/>
</dbReference>
<keyword evidence="9 15" id="KW-0663">Pyridoxal phosphate</keyword>
<dbReference type="InterPro" id="IPR043132">
    <property type="entry name" value="BCAT-like_C"/>
</dbReference>
<comment type="pathway">
    <text evidence="5">Amino-acid biosynthesis; L-leucine biosynthesis; L-leucine from 3-methyl-2-oxobutanoate: step 4/4.</text>
</comment>
<evidence type="ECO:0000256" key="8">
    <source>
        <dbReference type="ARBA" id="ARBA00014472"/>
    </source>
</evidence>
<dbReference type="InterPro" id="IPR036038">
    <property type="entry name" value="Aminotransferase-like"/>
</dbReference>
<comment type="cofactor">
    <cofactor evidence="1 15">
        <name>pyridoxal 5'-phosphate</name>
        <dbReference type="ChEBI" id="CHEBI:597326"/>
    </cofactor>
</comment>
<proteinExistence type="inferred from homology"/>
<dbReference type="AlphaFoldDB" id="A0A975TUK7"/>
<dbReference type="EMBL" id="JAIMBW010000001">
    <property type="protein sequence ID" value="MBY4894935.1"/>
    <property type="molecule type" value="Genomic_DNA"/>
</dbReference>
<dbReference type="Gene3D" id="3.30.470.10">
    <property type="match status" value="1"/>
</dbReference>
<dbReference type="NCBIfam" id="NF009896">
    <property type="entry name" value="PRK13356.1"/>
    <property type="match status" value="1"/>
</dbReference>
<dbReference type="GO" id="GO:0005829">
    <property type="term" value="C:cytosol"/>
    <property type="evidence" value="ECO:0007669"/>
    <property type="project" value="TreeGrafter"/>
</dbReference>
<comment type="similarity">
    <text evidence="6 14">Belongs to the class-IV pyridoxal-phosphate-dependent aminotransferase family.</text>
</comment>
<dbReference type="RefSeq" id="WP_257894419.1">
    <property type="nucleotide sequence ID" value="NZ_JAIMBW010000001.1"/>
</dbReference>
<evidence type="ECO:0000256" key="11">
    <source>
        <dbReference type="ARBA" id="ARBA00048212"/>
    </source>
</evidence>
<dbReference type="EC" id="2.6.1.42" evidence="7"/>
<protein>
    <recommendedName>
        <fullName evidence="8">Probable branched-chain-amino-acid aminotransferase</fullName>
        <ecNumber evidence="7">2.6.1.42</ecNumber>
    </recommendedName>
</protein>
<comment type="function">
    <text evidence="2">Acts on leucine, isoleucine and valine.</text>
</comment>
<evidence type="ECO:0000256" key="1">
    <source>
        <dbReference type="ARBA" id="ARBA00001933"/>
    </source>
</evidence>
<evidence type="ECO:0000313" key="16">
    <source>
        <dbReference type="EMBL" id="QXL87550.1"/>
    </source>
</evidence>
<keyword evidence="16" id="KW-0808">Transferase</keyword>
<dbReference type="Pfam" id="PF01063">
    <property type="entry name" value="Aminotran_4"/>
    <property type="match status" value="1"/>
</dbReference>
<keyword evidence="17" id="KW-1185">Reference proteome</keyword>
<dbReference type="Proteomes" id="UP000693972">
    <property type="component" value="Unassembled WGS sequence"/>
</dbReference>
<evidence type="ECO:0000256" key="9">
    <source>
        <dbReference type="ARBA" id="ARBA00022898"/>
    </source>
</evidence>
<comment type="pathway">
    <text evidence="3">Amino-acid biosynthesis; L-isoleucine biosynthesis; L-isoleucine from 2-oxobutanoate: step 4/4.</text>
</comment>
<dbReference type="InterPro" id="IPR050571">
    <property type="entry name" value="Class-IV_PLP-Dep_Aminotrnsfr"/>
</dbReference>
<sequence>MANGTNIKTYFDGAWHDADIPVMRAADHATFQGTTVFDGARFVYGLAPDLRAHCDRVVRSAKALSLNPGKTGAEIFDIVWEGLKRYPKDTPVYIRPNFFGIDGGAYGIIPAETEAGFYVVLEEVPIGAPDAASTLTTTRFHRPTLNTAVLDAKAGCLYPNNARMLMEARAKGYDNALVMDALGNVAETATANIFMVRDGEAFTPIPNGTFLNGITRRRHIANLRADGVTVTETVLTFEDFRAADEVFMTGNLNKVTPVLEFDGTHYQHGPVTKRARELYWDWAASAA</sequence>
<comment type="catalytic activity">
    <reaction evidence="13">
        <text>L-leucine + 2-oxoglutarate = 4-methyl-2-oxopentanoate + L-glutamate</text>
        <dbReference type="Rhea" id="RHEA:18321"/>
        <dbReference type="ChEBI" id="CHEBI:16810"/>
        <dbReference type="ChEBI" id="CHEBI:17865"/>
        <dbReference type="ChEBI" id="CHEBI:29985"/>
        <dbReference type="ChEBI" id="CHEBI:57427"/>
        <dbReference type="EC" id="2.6.1.42"/>
    </reaction>
</comment>
<name>A0A975TUK7_9RHOB</name>
<evidence type="ECO:0000256" key="6">
    <source>
        <dbReference type="ARBA" id="ARBA00009320"/>
    </source>
</evidence>
<evidence type="ECO:0000256" key="10">
    <source>
        <dbReference type="ARBA" id="ARBA00023304"/>
    </source>
</evidence>
<evidence type="ECO:0000256" key="15">
    <source>
        <dbReference type="RuleBase" id="RU004516"/>
    </source>
</evidence>
<dbReference type="InterPro" id="IPR018300">
    <property type="entry name" value="Aminotrans_IV_CS"/>
</dbReference>
<evidence type="ECO:0000256" key="12">
    <source>
        <dbReference type="ARBA" id="ARBA00048798"/>
    </source>
</evidence>
<keyword evidence="10" id="KW-0028">Amino-acid biosynthesis</keyword>
<dbReference type="PROSITE" id="PS00770">
    <property type="entry name" value="AA_TRANSFER_CLASS_4"/>
    <property type="match status" value="1"/>
</dbReference>
<dbReference type="SUPFAM" id="SSF56752">
    <property type="entry name" value="D-aminoacid aminotransferase-like PLP-dependent enzymes"/>
    <property type="match status" value="1"/>
</dbReference>
<evidence type="ECO:0000256" key="7">
    <source>
        <dbReference type="ARBA" id="ARBA00013053"/>
    </source>
</evidence>
<organism evidence="16">
    <name type="scientific">Gymnodinialimonas phycosphaerae</name>
    <dbReference type="NCBI Taxonomy" id="2841589"/>
    <lineage>
        <taxon>Bacteria</taxon>
        <taxon>Pseudomonadati</taxon>
        <taxon>Pseudomonadota</taxon>
        <taxon>Alphaproteobacteria</taxon>
        <taxon>Rhodobacterales</taxon>
        <taxon>Paracoccaceae</taxon>
        <taxon>Gymnodinialimonas</taxon>
    </lineage>
</organism>
<comment type="catalytic activity">
    <reaction evidence="12">
        <text>L-isoleucine + 2-oxoglutarate = (S)-3-methyl-2-oxopentanoate + L-glutamate</text>
        <dbReference type="Rhea" id="RHEA:24801"/>
        <dbReference type="ChEBI" id="CHEBI:16810"/>
        <dbReference type="ChEBI" id="CHEBI:29985"/>
        <dbReference type="ChEBI" id="CHEBI:35146"/>
        <dbReference type="ChEBI" id="CHEBI:58045"/>
        <dbReference type="EC" id="2.6.1.42"/>
    </reaction>
</comment>
<comment type="catalytic activity">
    <reaction evidence="11">
        <text>L-valine + 2-oxoglutarate = 3-methyl-2-oxobutanoate + L-glutamate</text>
        <dbReference type="Rhea" id="RHEA:24813"/>
        <dbReference type="ChEBI" id="CHEBI:11851"/>
        <dbReference type="ChEBI" id="CHEBI:16810"/>
        <dbReference type="ChEBI" id="CHEBI:29985"/>
        <dbReference type="ChEBI" id="CHEBI:57762"/>
        <dbReference type="EC" id="2.6.1.42"/>
    </reaction>
</comment>
<reference evidence="16 17" key="1">
    <citation type="submission" date="2021-07" db="EMBL/GenBank/DDBJ databases">
        <title>Karlodiniumbacter phycospheric gen. nov., sp. nov., a phycosphere bacterium isolated from karlodinium veneficum.</title>
        <authorList>
            <person name="Peng Y."/>
            <person name="Jiang L."/>
            <person name="Lee J."/>
        </authorList>
    </citation>
    <scope>NUCLEOTIDE SEQUENCE</scope>
    <source>
        <strain evidence="16 17">N5</strain>
    </source>
</reference>
<dbReference type="GO" id="GO:0004084">
    <property type="term" value="F:branched-chain-amino-acid transaminase activity"/>
    <property type="evidence" value="ECO:0007669"/>
    <property type="project" value="UniProtKB-EC"/>
</dbReference>
<evidence type="ECO:0000256" key="2">
    <source>
        <dbReference type="ARBA" id="ARBA00003109"/>
    </source>
</evidence>
<accession>A0A975TUK7</accession>
<keyword evidence="16" id="KW-0032">Aminotransferase</keyword>
<gene>
    <name evidence="16" type="ORF">KUL25_19425</name>
</gene>
<keyword evidence="10" id="KW-0100">Branched-chain amino acid biosynthesis</keyword>
<evidence type="ECO:0000256" key="3">
    <source>
        <dbReference type="ARBA" id="ARBA00004824"/>
    </source>
</evidence>
<comment type="pathway">
    <text evidence="4">Amino-acid biosynthesis; L-valine biosynthesis; L-valine from pyruvate: step 4/4.</text>
</comment>
<dbReference type="PANTHER" id="PTHR42743:SF11">
    <property type="entry name" value="AMINODEOXYCHORISMATE LYASE"/>
    <property type="match status" value="1"/>
</dbReference>
<dbReference type="PANTHER" id="PTHR42743">
    <property type="entry name" value="AMINO-ACID AMINOTRANSFERASE"/>
    <property type="match status" value="1"/>
</dbReference>
<dbReference type="InterPro" id="IPR001544">
    <property type="entry name" value="Aminotrans_IV"/>
</dbReference>
<evidence type="ECO:0000313" key="17">
    <source>
        <dbReference type="Proteomes" id="UP000693972"/>
    </source>
</evidence>
<dbReference type="Gene3D" id="3.20.10.10">
    <property type="entry name" value="D-amino Acid Aminotransferase, subunit A, domain 2"/>
    <property type="match status" value="1"/>
</dbReference>
<evidence type="ECO:0000256" key="13">
    <source>
        <dbReference type="ARBA" id="ARBA00049229"/>
    </source>
</evidence>
<evidence type="ECO:0000256" key="14">
    <source>
        <dbReference type="RuleBase" id="RU004106"/>
    </source>
</evidence>
<dbReference type="EMBL" id="CP078073">
    <property type="protein sequence ID" value="QXL87550.1"/>
    <property type="molecule type" value="Genomic_DNA"/>
</dbReference>
<dbReference type="InterPro" id="IPR043131">
    <property type="entry name" value="BCAT-like_N"/>
</dbReference>
<evidence type="ECO:0000256" key="4">
    <source>
        <dbReference type="ARBA" id="ARBA00004931"/>
    </source>
</evidence>
<evidence type="ECO:0000256" key="5">
    <source>
        <dbReference type="ARBA" id="ARBA00005072"/>
    </source>
</evidence>